<accession>A0A3D9KAX7</accession>
<keyword evidence="1" id="KW-0812">Transmembrane</keyword>
<name>A0A3D9KAX7_9BACL</name>
<dbReference type="RefSeq" id="WP_116060903.1">
    <property type="nucleotide sequence ID" value="NZ_QRDZ01000008.1"/>
</dbReference>
<evidence type="ECO:0000313" key="2">
    <source>
        <dbReference type="EMBL" id="RED83300.1"/>
    </source>
</evidence>
<protein>
    <submittedName>
        <fullName evidence="2">Uncharacterized protein</fullName>
    </submittedName>
</protein>
<keyword evidence="3" id="KW-1185">Reference proteome</keyword>
<keyword evidence="1" id="KW-0472">Membrane</keyword>
<sequence>MNTTSLQKDDDSAKSFARIATFIYAAALLVTAALVLLLGLPSSRANHIWITLSTLVLGETFLYGIAVHYLGNRPASRRLLPVYIAMGIVAGLSWVGTLVLMLVFSVALNISSFYYGLIQFIVVGAAAILLGLLTIYLRNAARQEQGT</sequence>
<dbReference type="Proteomes" id="UP000256977">
    <property type="component" value="Unassembled WGS sequence"/>
</dbReference>
<feature type="transmembrane region" description="Helical" evidence="1">
    <location>
        <begin position="113"/>
        <end position="137"/>
    </location>
</feature>
<comment type="caution">
    <text evidence="2">The sequence shown here is derived from an EMBL/GenBank/DDBJ whole genome shotgun (WGS) entry which is preliminary data.</text>
</comment>
<evidence type="ECO:0000313" key="3">
    <source>
        <dbReference type="Proteomes" id="UP000256977"/>
    </source>
</evidence>
<feature type="transmembrane region" description="Helical" evidence="1">
    <location>
        <begin position="48"/>
        <end position="70"/>
    </location>
</feature>
<feature type="transmembrane region" description="Helical" evidence="1">
    <location>
        <begin position="82"/>
        <end position="107"/>
    </location>
</feature>
<reference evidence="2 3" key="1">
    <citation type="submission" date="2018-07" db="EMBL/GenBank/DDBJ databases">
        <title>Genomic Encyclopedia of Type Strains, Phase III (KMG-III): the genomes of soil and plant-associated and newly described type strains.</title>
        <authorList>
            <person name="Whitman W."/>
        </authorList>
    </citation>
    <scope>NUCLEOTIDE SEQUENCE [LARGE SCALE GENOMIC DNA]</scope>
    <source>
        <strain evidence="2 3">CECT 7287</strain>
    </source>
</reference>
<keyword evidence="1" id="KW-1133">Transmembrane helix</keyword>
<dbReference type="AlphaFoldDB" id="A0A3D9KAX7"/>
<gene>
    <name evidence="2" type="ORF">DFP98_108143</name>
</gene>
<dbReference type="EMBL" id="QRDZ01000008">
    <property type="protein sequence ID" value="RED83300.1"/>
    <property type="molecule type" value="Genomic_DNA"/>
</dbReference>
<dbReference type="OrthoDB" id="2679599at2"/>
<feature type="transmembrane region" description="Helical" evidence="1">
    <location>
        <begin position="21"/>
        <end position="42"/>
    </location>
</feature>
<evidence type="ECO:0000256" key="1">
    <source>
        <dbReference type="SAM" id="Phobius"/>
    </source>
</evidence>
<organism evidence="2 3">
    <name type="scientific">Cohnella phaseoli</name>
    <dbReference type="NCBI Taxonomy" id="456490"/>
    <lineage>
        <taxon>Bacteria</taxon>
        <taxon>Bacillati</taxon>
        <taxon>Bacillota</taxon>
        <taxon>Bacilli</taxon>
        <taxon>Bacillales</taxon>
        <taxon>Paenibacillaceae</taxon>
        <taxon>Cohnella</taxon>
    </lineage>
</organism>
<proteinExistence type="predicted"/>